<dbReference type="GO" id="GO:0004674">
    <property type="term" value="F:protein serine/threonine kinase activity"/>
    <property type="evidence" value="ECO:0007669"/>
    <property type="project" value="UniProtKB-KW"/>
</dbReference>
<name>A0A2T0MU91_9ACTN</name>
<feature type="compositionally biased region" description="Gly residues" evidence="5">
    <location>
        <begin position="313"/>
        <end position="354"/>
    </location>
</feature>
<keyword evidence="6" id="KW-0812">Transmembrane</keyword>
<dbReference type="SUPFAM" id="SSF56112">
    <property type="entry name" value="Protein kinase-like (PK-like)"/>
    <property type="match status" value="1"/>
</dbReference>
<accession>A0A2T0MU91</accession>
<dbReference type="Proteomes" id="UP000238312">
    <property type="component" value="Unassembled WGS sequence"/>
</dbReference>
<dbReference type="InterPro" id="IPR011009">
    <property type="entry name" value="Kinase-like_dom_sf"/>
</dbReference>
<evidence type="ECO:0000256" key="3">
    <source>
        <dbReference type="ARBA" id="ARBA00022777"/>
    </source>
</evidence>
<keyword evidence="4" id="KW-0067">ATP-binding</keyword>
<proteinExistence type="predicted"/>
<dbReference type="InterPro" id="IPR000719">
    <property type="entry name" value="Prot_kinase_dom"/>
</dbReference>
<evidence type="ECO:0000313" key="8">
    <source>
        <dbReference type="EMBL" id="PRX62248.1"/>
    </source>
</evidence>
<evidence type="ECO:0000256" key="4">
    <source>
        <dbReference type="ARBA" id="ARBA00022840"/>
    </source>
</evidence>
<keyword evidence="6" id="KW-1133">Transmembrane helix</keyword>
<keyword evidence="8" id="KW-0723">Serine/threonine-protein kinase</keyword>
<dbReference type="PROSITE" id="PS00108">
    <property type="entry name" value="PROTEIN_KINASE_ST"/>
    <property type="match status" value="1"/>
</dbReference>
<evidence type="ECO:0000256" key="6">
    <source>
        <dbReference type="SAM" id="Phobius"/>
    </source>
</evidence>
<keyword evidence="1" id="KW-0808">Transferase</keyword>
<evidence type="ECO:0000256" key="1">
    <source>
        <dbReference type="ARBA" id="ARBA00022679"/>
    </source>
</evidence>
<feature type="region of interest" description="Disordered" evidence="5">
    <location>
        <begin position="279"/>
        <end position="372"/>
    </location>
</feature>
<evidence type="ECO:0000256" key="2">
    <source>
        <dbReference type="ARBA" id="ARBA00022741"/>
    </source>
</evidence>
<dbReference type="PANTHER" id="PTHR43289">
    <property type="entry name" value="MITOGEN-ACTIVATED PROTEIN KINASE KINASE KINASE 20-RELATED"/>
    <property type="match status" value="1"/>
</dbReference>
<comment type="caution">
    <text evidence="8">The sequence shown here is derived from an EMBL/GenBank/DDBJ whole genome shotgun (WGS) entry which is preliminary data.</text>
</comment>
<feature type="compositionally biased region" description="Low complexity" evidence="5">
    <location>
        <begin position="437"/>
        <end position="452"/>
    </location>
</feature>
<dbReference type="RefSeq" id="WP_181307898.1">
    <property type="nucleotide sequence ID" value="NZ_PVNG01000013.1"/>
</dbReference>
<feature type="domain" description="Protein kinase" evidence="7">
    <location>
        <begin position="16"/>
        <end position="260"/>
    </location>
</feature>
<sequence length="574" mass="57950">MAQPLTPDDPASLGGFRLSGRLGEGGQGVVYLAHSGDGEPVAIKLLNTGDRETRARLARELDALEGVASFCTARVLDVSTDGPRPFVVSEYVDGPSLADRVRERGPLRGGDLERLVVGTATALAAIHAAGIVHRDFKPANVLLGPDGPRVVDFGIARAEGAATMTSGLIGTPAYLAPEQISGVPASPASDVFAWATSMVYAASGTSPFGADTVPAVLHRVLHAEPDLSPLPARLREVIGSCLAKDPALRPSARDLMMSLVGPGTVAPGTVAPGTVAPGIVTPGTAVGPGSVQGHPHHPGPPPAAFQGQRTGLRDGGPTGPRGGGPTGTGPQDGGPTGPQGGGPTGTGPRDGGPAGPRSPAETTAGTSRRPPGRNVLIGVVVAVIALGVAGGTVLMLNPSSGTRAERTPPATSTTDTSPSPADSRTTTEEETTPEPTPSETASPTASDTPTDSGESETPTADPDLKIPAAFEGDWRGHTTSTNPMSPGGADNEVDLREGESTAGWAEKGASADCKGTITLTKVEQTRLTFSLGANEGGCVPGTITLDRDGDALTYTWRDVPGLGLVTQTGKLEKN</sequence>
<dbReference type="Gene3D" id="1.10.510.10">
    <property type="entry name" value="Transferase(Phosphotransferase) domain 1"/>
    <property type="match status" value="1"/>
</dbReference>
<evidence type="ECO:0000259" key="7">
    <source>
        <dbReference type="PROSITE" id="PS50011"/>
    </source>
</evidence>
<dbReference type="GO" id="GO:0005524">
    <property type="term" value="F:ATP binding"/>
    <property type="evidence" value="ECO:0007669"/>
    <property type="project" value="UniProtKB-KW"/>
</dbReference>
<keyword evidence="9" id="KW-1185">Reference proteome</keyword>
<dbReference type="PANTHER" id="PTHR43289:SF34">
    <property type="entry name" value="SERINE_THREONINE-PROTEIN KINASE YBDM-RELATED"/>
    <property type="match status" value="1"/>
</dbReference>
<dbReference type="Gene3D" id="3.30.200.20">
    <property type="entry name" value="Phosphorylase Kinase, domain 1"/>
    <property type="match status" value="1"/>
</dbReference>
<organism evidence="8 9">
    <name type="scientific">Nonomuraea fuscirosea</name>
    <dbReference type="NCBI Taxonomy" id="1291556"/>
    <lineage>
        <taxon>Bacteria</taxon>
        <taxon>Bacillati</taxon>
        <taxon>Actinomycetota</taxon>
        <taxon>Actinomycetes</taxon>
        <taxon>Streptosporangiales</taxon>
        <taxon>Streptosporangiaceae</taxon>
        <taxon>Nonomuraea</taxon>
    </lineage>
</organism>
<evidence type="ECO:0000313" key="9">
    <source>
        <dbReference type="Proteomes" id="UP000238312"/>
    </source>
</evidence>
<feature type="transmembrane region" description="Helical" evidence="6">
    <location>
        <begin position="375"/>
        <end position="396"/>
    </location>
</feature>
<dbReference type="EMBL" id="PVNG01000013">
    <property type="protein sequence ID" value="PRX62248.1"/>
    <property type="molecule type" value="Genomic_DNA"/>
</dbReference>
<evidence type="ECO:0000256" key="5">
    <source>
        <dbReference type="SAM" id="MobiDB-lite"/>
    </source>
</evidence>
<feature type="region of interest" description="Disordered" evidence="5">
    <location>
        <begin position="397"/>
        <end position="494"/>
    </location>
</feature>
<reference evidence="8 9" key="1">
    <citation type="submission" date="2018-03" db="EMBL/GenBank/DDBJ databases">
        <title>Genomic Encyclopedia of Type Strains, Phase III (KMG-III): the genomes of soil and plant-associated and newly described type strains.</title>
        <authorList>
            <person name="Whitman W."/>
        </authorList>
    </citation>
    <scope>NUCLEOTIDE SEQUENCE [LARGE SCALE GENOMIC DNA]</scope>
    <source>
        <strain evidence="8 9">CGMCC 4.7104</strain>
    </source>
</reference>
<dbReference type="Pfam" id="PF00069">
    <property type="entry name" value="Pkinase"/>
    <property type="match status" value="1"/>
</dbReference>
<feature type="compositionally biased region" description="Low complexity" evidence="5">
    <location>
        <begin position="407"/>
        <end position="424"/>
    </location>
</feature>
<keyword evidence="6" id="KW-0472">Membrane</keyword>
<dbReference type="CDD" id="cd14014">
    <property type="entry name" value="STKc_PknB_like"/>
    <property type="match status" value="1"/>
</dbReference>
<keyword evidence="3 8" id="KW-0418">Kinase</keyword>
<protein>
    <submittedName>
        <fullName evidence="8">Serine/threonine protein kinase</fullName>
    </submittedName>
</protein>
<dbReference type="AlphaFoldDB" id="A0A2T0MU91"/>
<gene>
    <name evidence="8" type="ORF">B0I32_113202</name>
</gene>
<keyword evidence="2" id="KW-0547">Nucleotide-binding</keyword>
<dbReference type="PROSITE" id="PS50011">
    <property type="entry name" value="PROTEIN_KINASE_DOM"/>
    <property type="match status" value="1"/>
</dbReference>
<dbReference type="InterPro" id="IPR008271">
    <property type="entry name" value="Ser/Thr_kinase_AS"/>
</dbReference>